<keyword evidence="2" id="KW-1185">Reference proteome</keyword>
<dbReference type="AlphaFoldDB" id="A0A5J9WIY7"/>
<dbReference type="Proteomes" id="UP000324897">
    <property type="component" value="Chromosome 5"/>
</dbReference>
<gene>
    <name evidence="1" type="ORF">EJB05_06905</name>
</gene>
<reference evidence="1 2" key="1">
    <citation type="journal article" date="2019" name="Sci. Rep.">
        <title>A high-quality genome of Eragrostis curvula grass provides insights into Poaceae evolution and supports new strategies to enhance forage quality.</title>
        <authorList>
            <person name="Carballo J."/>
            <person name="Santos B.A.C.M."/>
            <person name="Zappacosta D."/>
            <person name="Garbus I."/>
            <person name="Selva J.P."/>
            <person name="Gallo C.A."/>
            <person name="Diaz A."/>
            <person name="Albertini E."/>
            <person name="Caccamo M."/>
            <person name="Echenique V."/>
        </authorList>
    </citation>
    <scope>NUCLEOTIDE SEQUENCE [LARGE SCALE GENOMIC DNA]</scope>
    <source>
        <strain evidence="2">cv. Victoria</strain>
        <tissue evidence="1">Leaf</tissue>
    </source>
</reference>
<proteinExistence type="predicted"/>
<accession>A0A5J9WIY7</accession>
<dbReference type="EMBL" id="RWGY01000004">
    <property type="protein sequence ID" value="TVU47310.1"/>
    <property type="molecule type" value="Genomic_DNA"/>
</dbReference>
<dbReference type="Gramene" id="TVU47310">
    <property type="protein sequence ID" value="TVU47310"/>
    <property type="gene ID" value="EJB05_06905"/>
</dbReference>
<evidence type="ECO:0000313" key="1">
    <source>
        <dbReference type="EMBL" id="TVU47310.1"/>
    </source>
</evidence>
<protein>
    <submittedName>
        <fullName evidence="1">Uncharacterized protein</fullName>
    </submittedName>
</protein>
<name>A0A5J9WIY7_9POAL</name>
<sequence length="101" mass="11275">MCAGDDATARVRLALIRPYWVDTLHDMFDSTKKGPMGLKITVTVSGFEDAGFHFSIDAAEHLQRKAADICPRVQCIGYKFKNEEIMGTVTQARLFPARINV</sequence>
<feature type="non-terminal residue" evidence="1">
    <location>
        <position position="1"/>
    </location>
</feature>
<comment type="caution">
    <text evidence="1">The sequence shown here is derived from an EMBL/GenBank/DDBJ whole genome shotgun (WGS) entry which is preliminary data.</text>
</comment>
<evidence type="ECO:0000313" key="2">
    <source>
        <dbReference type="Proteomes" id="UP000324897"/>
    </source>
</evidence>
<organism evidence="1 2">
    <name type="scientific">Eragrostis curvula</name>
    <name type="common">weeping love grass</name>
    <dbReference type="NCBI Taxonomy" id="38414"/>
    <lineage>
        <taxon>Eukaryota</taxon>
        <taxon>Viridiplantae</taxon>
        <taxon>Streptophyta</taxon>
        <taxon>Embryophyta</taxon>
        <taxon>Tracheophyta</taxon>
        <taxon>Spermatophyta</taxon>
        <taxon>Magnoliopsida</taxon>
        <taxon>Liliopsida</taxon>
        <taxon>Poales</taxon>
        <taxon>Poaceae</taxon>
        <taxon>PACMAD clade</taxon>
        <taxon>Chloridoideae</taxon>
        <taxon>Eragrostideae</taxon>
        <taxon>Eragrostidinae</taxon>
        <taxon>Eragrostis</taxon>
    </lineage>
</organism>